<feature type="region of interest" description="Disordered" evidence="1">
    <location>
        <begin position="39"/>
        <end position="74"/>
    </location>
</feature>
<feature type="compositionally biased region" description="Low complexity" evidence="1">
    <location>
        <begin position="136"/>
        <end position="146"/>
    </location>
</feature>
<evidence type="ECO:0000313" key="3">
    <source>
        <dbReference type="EMBL" id="KAL3798720.1"/>
    </source>
</evidence>
<protein>
    <recommendedName>
        <fullName evidence="2">Vps72/YL1 C-terminal domain-containing protein</fullName>
    </recommendedName>
</protein>
<evidence type="ECO:0000313" key="4">
    <source>
        <dbReference type="Proteomes" id="UP001516023"/>
    </source>
</evidence>
<dbReference type="Proteomes" id="UP001516023">
    <property type="component" value="Unassembled WGS sequence"/>
</dbReference>
<evidence type="ECO:0000256" key="1">
    <source>
        <dbReference type="SAM" id="MobiDB-lite"/>
    </source>
</evidence>
<organism evidence="3 4">
    <name type="scientific">Cyclotella cryptica</name>
    <dbReference type="NCBI Taxonomy" id="29204"/>
    <lineage>
        <taxon>Eukaryota</taxon>
        <taxon>Sar</taxon>
        <taxon>Stramenopiles</taxon>
        <taxon>Ochrophyta</taxon>
        <taxon>Bacillariophyta</taxon>
        <taxon>Coscinodiscophyceae</taxon>
        <taxon>Thalassiosirophycidae</taxon>
        <taxon>Stephanodiscales</taxon>
        <taxon>Stephanodiscaceae</taxon>
        <taxon>Cyclotella</taxon>
    </lineage>
</organism>
<accession>A0ABD3QM22</accession>
<feature type="compositionally biased region" description="Acidic residues" evidence="1">
    <location>
        <begin position="101"/>
        <end position="124"/>
    </location>
</feature>
<dbReference type="Pfam" id="PF08265">
    <property type="entry name" value="YL1_C"/>
    <property type="match status" value="1"/>
</dbReference>
<proteinExistence type="predicted"/>
<dbReference type="InterPro" id="IPR013272">
    <property type="entry name" value="Vps72/YL1_C"/>
</dbReference>
<dbReference type="EMBL" id="JABMIG020000044">
    <property type="protein sequence ID" value="KAL3798720.1"/>
    <property type="molecule type" value="Genomic_DNA"/>
</dbReference>
<feature type="region of interest" description="Disordered" evidence="1">
    <location>
        <begin position="98"/>
        <end position="147"/>
    </location>
</feature>
<feature type="domain" description="Vps72/YL1 C-terminal" evidence="2">
    <location>
        <begin position="214"/>
        <end position="243"/>
    </location>
</feature>
<feature type="compositionally biased region" description="Basic residues" evidence="1">
    <location>
        <begin position="50"/>
        <end position="59"/>
    </location>
</feature>
<reference evidence="3 4" key="1">
    <citation type="journal article" date="2020" name="G3 (Bethesda)">
        <title>Improved Reference Genome for Cyclotella cryptica CCMP332, a Model for Cell Wall Morphogenesis, Salinity Adaptation, and Lipid Production in Diatoms (Bacillariophyta).</title>
        <authorList>
            <person name="Roberts W.R."/>
            <person name="Downey K.M."/>
            <person name="Ruck E.C."/>
            <person name="Traller J.C."/>
            <person name="Alverson A.J."/>
        </authorList>
    </citation>
    <scope>NUCLEOTIDE SEQUENCE [LARGE SCALE GENOMIC DNA]</scope>
    <source>
        <strain evidence="3 4">CCMP332</strain>
    </source>
</reference>
<name>A0ABD3QM22_9STRA</name>
<gene>
    <name evidence="3" type="ORF">HJC23_004471</name>
</gene>
<sequence>MSSKAQRKAWNEAMRNAGAVLPSSSSAAAASSSSILAAATSSLASDRSRKATRREKARKSSSYASGLAGGGAASLAEERRYRVAIHLDMLEGVVDNSAVLDDNDDEYDEFEELDLQDTDDGDGEEGSKKRKRKRSGNAASSSSNAALPKYLRPRSLASILIEEASRSDSMAKRYVDAAVKSLSVESGNPGGAESNSNVITKRVRTITRPYPPRKFCPVTGLLGEYTDPKSGISYSSLSALEQIRERAPPWMNVANGGTASYWEAVNTLKSDL</sequence>
<evidence type="ECO:0000259" key="2">
    <source>
        <dbReference type="SMART" id="SM00993"/>
    </source>
</evidence>
<keyword evidence="4" id="KW-1185">Reference proteome</keyword>
<dbReference type="AlphaFoldDB" id="A0ABD3QM22"/>
<dbReference type="SMART" id="SM00993">
    <property type="entry name" value="YL1_C"/>
    <property type="match status" value="1"/>
</dbReference>
<comment type="caution">
    <text evidence="3">The sequence shown here is derived from an EMBL/GenBank/DDBJ whole genome shotgun (WGS) entry which is preliminary data.</text>
</comment>